<organism evidence="1 2">
    <name type="scientific">Roseicella aerolata</name>
    <dbReference type="NCBI Taxonomy" id="2883479"/>
    <lineage>
        <taxon>Bacteria</taxon>
        <taxon>Pseudomonadati</taxon>
        <taxon>Pseudomonadota</taxon>
        <taxon>Alphaproteobacteria</taxon>
        <taxon>Acetobacterales</taxon>
        <taxon>Roseomonadaceae</taxon>
        <taxon>Roseicella</taxon>
    </lineage>
</organism>
<evidence type="ECO:0000313" key="1">
    <source>
        <dbReference type="EMBL" id="MCB4823922.1"/>
    </source>
</evidence>
<keyword evidence="2" id="KW-1185">Reference proteome</keyword>
<comment type="caution">
    <text evidence="1">The sequence shown here is derived from an EMBL/GenBank/DDBJ whole genome shotgun (WGS) entry which is preliminary data.</text>
</comment>
<sequence length="214" mass="23036">MTAARPVPASASGGTAFGRRALLALPLLAAAPAMALPAELRFRVVREGSRIGTHRVLIGQAGGLLTARTEVDIAVRLLGVTVFRFTHRFSESWAGDRLRSAASRRDRNGSVTEMRAEAVEGAILVEGSDGRFRLPAEAAPLSWWDSRRLGGVLFATSTGRPMELRWTRSALPGGGTLWRATGEEESEGSYAADGTWIGWRTRAEDGSTVVYERA</sequence>
<accession>A0A9X1IG96</accession>
<dbReference type="InterPro" id="IPR045767">
    <property type="entry name" value="DUF6134"/>
</dbReference>
<gene>
    <name evidence="1" type="ORF">LHA35_19515</name>
</gene>
<proteinExistence type="predicted"/>
<dbReference type="EMBL" id="JAJAQI010000033">
    <property type="protein sequence ID" value="MCB4823922.1"/>
    <property type="molecule type" value="Genomic_DNA"/>
</dbReference>
<reference evidence="1" key="1">
    <citation type="submission" date="2021-10" db="EMBL/GenBank/DDBJ databases">
        <title>Roseicella aerolatum sp. nov., isolated from aerosols of e-waste dismantling site.</title>
        <authorList>
            <person name="Qin T."/>
        </authorList>
    </citation>
    <scope>NUCLEOTIDE SEQUENCE</scope>
    <source>
        <strain evidence="1">GB24</strain>
    </source>
</reference>
<dbReference type="Pfam" id="PF19630">
    <property type="entry name" value="DUF6134"/>
    <property type="match status" value="1"/>
</dbReference>
<dbReference type="RefSeq" id="WP_226611215.1">
    <property type="nucleotide sequence ID" value="NZ_JAJAQI010000033.1"/>
</dbReference>
<dbReference type="Proteomes" id="UP001139311">
    <property type="component" value="Unassembled WGS sequence"/>
</dbReference>
<name>A0A9X1IG96_9PROT</name>
<protein>
    <submittedName>
        <fullName evidence="1">DUF6134 family protein</fullName>
    </submittedName>
</protein>
<dbReference type="AlphaFoldDB" id="A0A9X1IG96"/>
<evidence type="ECO:0000313" key="2">
    <source>
        <dbReference type="Proteomes" id="UP001139311"/>
    </source>
</evidence>